<keyword evidence="8" id="KW-1185">Reference proteome</keyword>
<dbReference type="GO" id="GO:0004252">
    <property type="term" value="F:serine-type endopeptidase activity"/>
    <property type="evidence" value="ECO:0007669"/>
    <property type="project" value="InterPro"/>
</dbReference>
<dbReference type="KEGG" id="tprf:A3L09_01915"/>
<gene>
    <name evidence="7" type="ORF">A3L09_01915</name>
</gene>
<dbReference type="GO" id="GO:0016020">
    <property type="term" value="C:membrane"/>
    <property type="evidence" value="ECO:0007669"/>
    <property type="project" value="UniProtKB-SubCell"/>
</dbReference>
<dbReference type="NCBIfam" id="TIGR02228">
    <property type="entry name" value="sigpep_I_arch"/>
    <property type="match status" value="1"/>
</dbReference>
<dbReference type="PANTHER" id="PTHR10806:SF6">
    <property type="entry name" value="SIGNAL PEPTIDASE COMPLEX CATALYTIC SUBUNIT SEC11"/>
    <property type="match status" value="1"/>
</dbReference>
<dbReference type="EMBL" id="CP014862">
    <property type="protein sequence ID" value="ASJ02110.1"/>
    <property type="molecule type" value="Genomic_DNA"/>
</dbReference>
<keyword evidence="4 5" id="KW-0472">Membrane</keyword>
<reference evidence="7 8" key="1">
    <citation type="submission" date="2016-03" db="EMBL/GenBank/DDBJ databases">
        <title>Complete genome sequence of Thermococcus profundus strain DT5432.</title>
        <authorList>
            <person name="Oger P.M."/>
        </authorList>
    </citation>
    <scope>NUCLEOTIDE SEQUENCE [LARGE SCALE GENOMIC DNA]</scope>
    <source>
        <strain evidence="7 8">DT 5432</strain>
    </source>
</reference>
<keyword evidence="2 5" id="KW-0812">Transmembrane</keyword>
<comment type="subcellular location">
    <subcellularLocation>
        <location evidence="1">Membrane</location>
    </subcellularLocation>
</comment>
<evidence type="ECO:0000313" key="8">
    <source>
        <dbReference type="Proteomes" id="UP000250179"/>
    </source>
</evidence>
<dbReference type="SUPFAM" id="SSF51306">
    <property type="entry name" value="LexA/Signal peptidase"/>
    <property type="match status" value="1"/>
</dbReference>
<dbReference type="RefSeq" id="WP_088857376.1">
    <property type="nucleotide sequence ID" value="NZ_CP014862.1"/>
</dbReference>
<name>A0A2Z2M6S9_THEPR</name>
<protein>
    <submittedName>
        <fullName evidence="7">S26 family signal peptidase</fullName>
    </submittedName>
</protein>
<dbReference type="Proteomes" id="UP000250179">
    <property type="component" value="Chromosome"/>
</dbReference>
<feature type="transmembrane region" description="Helical" evidence="5">
    <location>
        <begin position="12"/>
        <end position="37"/>
    </location>
</feature>
<feature type="transmembrane region" description="Helical" evidence="5">
    <location>
        <begin position="138"/>
        <end position="160"/>
    </location>
</feature>
<organism evidence="7 8">
    <name type="scientific">Thermococcus profundus</name>
    <dbReference type="NCBI Taxonomy" id="49899"/>
    <lineage>
        <taxon>Archaea</taxon>
        <taxon>Methanobacteriati</taxon>
        <taxon>Methanobacteriota</taxon>
        <taxon>Thermococci</taxon>
        <taxon>Thermococcales</taxon>
        <taxon>Thermococcaceae</taxon>
        <taxon>Thermococcus</taxon>
    </lineage>
</organism>
<dbReference type="Gene3D" id="2.10.109.10">
    <property type="entry name" value="Umud Fragment, subunit A"/>
    <property type="match status" value="1"/>
</dbReference>
<dbReference type="InterPro" id="IPR036286">
    <property type="entry name" value="LexA/Signal_pep-like_sf"/>
</dbReference>
<dbReference type="GO" id="GO:0006465">
    <property type="term" value="P:signal peptide processing"/>
    <property type="evidence" value="ECO:0007669"/>
    <property type="project" value="InterPro"/>
</dbReference>
<evidence type="ECO:0000256" key="3">
    <source>
        <dbReference type="ARBA" id="ARBA00022989"/>
    </source>
</evidence>
<dbReference type="AlphaFoldDB" id="A0A2Z2M6S9"/>
<dbReference type="OrthoDB" id="4822at2157"/>
<dbReference type="InterPro" id="IPR019533">
    <property type="entry name" value="Peptidase_S26"/>
</dbReference>
<dbReference type="PANTHER" id="PTHR10806">
    <property type="entry name" value="SIGNAL PEPTIDASE COMPLEX CATALYTIC SUBUNIT SEC11"/>
    <property type="match status" value="1"/>
</dbReference>
<dbReference type="PRINTS" id="PR00728">
    <property type="entry name" value="SIGNALPTASE"/>
</dbReference>
<keyword evidence="3 5" id="KW-1133">Transmembrane helix</keyword>
<evidence type="ECO:0000256" key="5">
    <source>
        <dbReference type="SAM" id="Phobius"/>
    </source>
</evidence>
<evidence type="ECO:0000259" key="6">
    <source>
        <dbReference type="Pfam" id="PF10502"/>
    </source>
</evidence>
<sequence>MVRHRIGLISLILYSLLAFVLLIVVFHFAFGFQYVVILTDSMKPTINPGDLVVTRPVSPDELHVGDIILYRVTVGDSTYRITHRIVDVRTDEDGNLYYVTRGDNRKYADPWRVYPDQVVGRVVLRIPGVGNVLLRAPLIAAVSFIVLMASIAYEIGVILTEGEDSEEREKALLQKNRRMYMVRRARKPGKGNL</sequence>
<feature type="domain" description="Peptidase S26" evidence="6">
    <location>
        <begin position="16"/>
        <end position="74"/>
    </location>
</feature>
<evidence type="ECO:0000256" key="4">
    <source>
        <dbReference type="ARBA" id="ARBA00023136"/>
    </source>
</evidence>
<dbReference type="Pfam" id="PF10502">
    <property type="entry name" value="Peptidase_S26"/>
    <property type="match status" value="1"/>
</dbReference>
<dbReference type="InterPro" id="IPR001733">
    <property type="entry name" value="Peptidase_S26B"/>
</dbReference>
<proteinExistence type="predicted"/>
<dbReference type="CDD" id="cd06530">
    <property type="entry name" value="S26_SPase_I"/>
    <property type="match status" value="1"/>
</dbReference>
<evidence type="ECO:0000313" key="7">
    <source>
        <dbReference type="EMBL" id="ASJ02110.1"/>
    </source>
</evidence>
<dbReference type="GeneID" id="33319127"/>
<evidence type="ECO:0000256" key="2">
    <source>
        <dbReference type="ARBA" id="ARBA00022692"/>
    </source>
</evidence>
<evidence type="ECO:0000256" key="1">
    <source>
        <dbReference type="ARBA" id="ARBA00004370"/>
    </source>
</evidence>
<accession>A0A2Z2M6S9</accession>